<proteinExistence type="predicted"/>
<evidence type="ECO:0008006" key="4">
    <source>
        <dbReference type="Google" id="ProtNLM"/>
    </source>
</evidence>
<feature type="transmembrane region" description="Helical" evidence="1">
    <location>
        <begin position="229"/>
        <end position="250"/>
    </location>
</feature>
<dbReference type="GO" id="GO:0005886">
    <property type="term" value="C:plasma membrane"/>
    <property type="evidence" value="ECO:0007669"/>
    <property type="project" value="UniProtKB-SubCell"/>
</dbReference>
<keyword evidence="3" id="KW-1185">Reference proteome</keyword>
<dbReference type="AlphaFoldDB" id="A0A1C5JLA1"/>
<dbReference type="RefSeq" id="WP_088995609.1">
    <property type="nucleotide sequence ID" value="NZ_LT607750.1"/>
</dbReference>
<feature type="transmembrane region" description="Helical" evidence="1">
    <location>
        <begin position="172"/>
        <end position="192"/>
    </location>
</feature>
<keyword evidence="1" id="KW-0812">Transmembrane</keyword>
<keyword evidence="1" id="KW-1133">Transmembrane helix</keyword>
<feature type="transmembrane region" description="Helical" evidence="1">
    <location>
        <begin position="21"/>
        <end position="40"/>
    </location>
</feature>
<feature type="transmembrane region" description="Helical" evidence="1">
    <location>
        <begin position="60"/>
        <end position="84"/>
    </location>
</feature>
<evidence type="ECO:0000313" key="3">
    <source>
        <dbReference type="Proteomes" id="UP000198217"/>
    </source>
</evidence>
<sequence length="255" mass="26478">MSAGAVLTSEWTKIRTVRSTGWLLLLGFTLCVGLAALFGLSFRKPSPTGSAYFDPLFATFYSLTLGQLALVAFAVLVVGAEYGSGTIRTSLAAVPRRGVFYGGKVLAGALLVAGVSLVTVLATFVVAQAALGPRGTTLGADGVPQAIVGAWLYLTLICVFAMGVATMLRSSALSLGILIPLLFLGGQGLGNIPKLKTVTQFLPDQAGWVIMHLAGPPDDPRWARAYGPWAGLGILALWAAAALVGGYLVLNRRDA</sequence>
<organism evidence="2 3">
    <name type="scientific">Micromonospora echinaurantiaca</name>
    <dbReference type="NCBI Taxonomy" id="47857"/>
    <lineage>
        <taxon>Bacteria</taxon>
        <taxon>Bacillati</taxon>
        <taxon>Actinomycetota</taxon>
        <taxon>Actinomycetes</taxon>
        <taxon>Micromonosporales</taxon>
        <taxon>Micromonosporaceae</taxon>
        <taxon>Micromonospora</taxon>
    </lineage>
</organism>
<dbReference type="GO" id="GO:0140359">
    <property type="term" value="F:ABC-type transporter activity"/>
    <property type="evidence" value="ECO:0007669"/>
    <property type="project" value="InterPro"/>
</dbReference>
<feature type="transmembrane region" description="Helical" evidence="1">
    <location>
        <begin position="143"/>
        <end position="165"/>
    </location>
</feature>
<feature type="transmembrane region" description="Helical" evidence="1">
    <location>
        <begin position="105"/>
        <end position="131"/>
    </location>
</feature>
<evidence type="ECO:0000313" key="2">
    <source>
        <dbReference type="EMBL" id="SCG71263.1"/>
    </source>
</evidence>
<evidence type="ECO:0000256" key="1">
    <source>
        <dbReference type="SAM" id="Phobius"/>
    </source>
</evidence>
<dbReference type="Pfam" id="PF12730">
    <property type="entry name" value="ABC2_membrane_4"/>
    <property type="match status" value="1"/>
</dbReference>
<protein>
    <recommendedName>
        <fullName evidence="4">ABC-2 type transport system permease protein</fullName>
    </recommendedName>
</protein>
<accession>A0A1C5JLA1</accession>
<keyword evidence="1" id="KW-0472">Membrane</keyword>
<reference evidence="2 3" key="1">
    <citation type="submission" date="2016-06" db="EMBL/GenBank/DDBJ databases">
        <authorList>
            <person name="Kjaerup R.B."/>
            <person name="Dalgaard T.S."/>
            <person name="Juul-Madsen H.R."/>
        </authorList>
    </citation>
    <scope>NUCLEOTIDE SEQUENCE [LARGE SCALE GENOMIC DNA]</scope>
    <source>
        <strain evidence="2 3">DSM 43904</strain>
    </source>
</reference>
<name>A0A1C5JLA1_9ACTN</name>
<gene>
    <name evidence="2" type="ORF">GA0070609_4573</name>
</gene>
<dbReference type="EMBL" id="LT607750">
    <property type="protein sequence ID" value="SCG71263.1"/>
    <property type="molecule type" value="Genomic_DNA"/>
</dbReference>
<dbReference type="Proteomes" id="UP000198217">
    <property type="component" value="Chromosome I"/>
</dbReference>